<dbReference type="InterPro" id="IPR036291">
    <property type="entry name" value="NAD(P)-bd_dom_sf"/>
</dbReference>
<reference evidence="2" key="2">
    <citation type="submission" date="2025-08" db="UniProtKB">
        <authorList>
            <consortium name="RefSeq"/>
        </authorList>
    </citation>
    <scope>IDENTIFICATION</scope>
    <source>
        <tissue evidence="2">Leaf</tissue>
    </source>
</reference>
<dbReference type="SUPFAM" id="SSF51735">
    <property type="entry name" value="NAD(P)-binding Rossmann-fold domains"/>
    <property type="match status" value="1"/>
</dbReference>
<dbReference type="AlphaFoldDB" id="A0A3Q0FBS4"/>
<organism evidence="1 2">
    <name type="scientific">Vigna radiata var. radiata</name>
    <name type="common">Mung bean</name>
    <name type="synonym">Phaseolus aureus</name>
    <dbReference type="NCBI Taxonomy" id="3916"/>
    <lineage>
        <taxon>Eukaryota</taxon>
        <taxon>Viridiplantae</taxon>
        <taxon>Streptophyta</taxon>
        <taxon>Embryophyta</taxon>
        <taxon>Tracheophyta</taxon>
        <taxon>Spermatophyta</taxon>
        <taxon>Magnoliopsida</taxon>
        <taxon>eudicotyledons</taxon>
        <taxon>Gunneridae</taxon>
        <taxon>Pentapetalae</taxon>
        <taxon>rosids</taxon>
        <taxon>fabids</taxon>
        <taxon>Fabales</taxon>
        <taxon>Fabaceae</taxon>
        <taxon>Papilionoideae</taxon>
        <taxon>50 kb inversion clade</taxon>
        <taxon>NPAAA clade</taxon>
        <taxon>indigoferoid/millettioid clade</taxon>
        <taxon>Phaseoleae</taxon>
        <taxon>Vigna</taxon>
    </lineage>
</organism>
<dbReference type="PANTHER" id="PTHR48476:SF1">
    <property type="entry name" value="SHORT-CHAIN DEHYDROGENASE TIC 32, CHLOROPLASTIC-LIKE"/>
    <property type="match status" value="1"/>
</dbReference>
<evidence type="ECO:0000313" key="2">
    <source>
        <dbReference type="RefSeq" id="XP_022640074.1"/>
    </source>
</evidence>
<dbReference type="Pfam" id="PF00106">
    <property type="entry name" value="adh_short"/>
    <property type="match status" value="1"/>
</dbReference>
<reference evidence="1" key="1">
    <citation type="journal article" date="2014" name="Nat. Commun.">
        <title>Genome sequence of mungbean and insights into evolution within Vigna species.</title>
        <authorList>
            <person name="Kang Y.J."/>
            <person name="Kim S.K."/>
            <person name="Kim M.Y."/>
            <person name="Lestari P."/>
            <person name="Kim K.H."/>
            <person name="Ha B.K."/>
            <person name="Jun T.H."/>
            <person name="Hwang W.J."/>
            <person name="Lee T."/>
            <person name="Lee J."/>
            <person name="Shim S."/>
            <person name="Yoon M.Y."/>
            <person name="Jang Y.E."/>
            <person name="Han K.S."/>
            <person name="Taeprayoon P."/>
            <person name="Yoon N."/>
            <person name="Somta P."/>
            <person name="Tanya P."/>
            <person name="Kim K.S."/>
            <person name="Gwag J.G."/>
            <person name="Moon J.K."/>
            <person name="Lee Y.H."/>
            <person name="Park B.S."/>
            <person name="Bombarely A."/>
            <person name="Doyle J.J."/>
            <person name="Jackson S.A."/>
            <person name="Schafleitner R."/>
            <person name="Srinives P."/>
            <person name="Varshney R.K."/>
            <person name="Lee S.H."/>
        </authorList>
    </citation>
    <scope>NUCLEOTIDE SEQUENCE [LARGE SCALE GENOMIC DNA]</scope>
    <source>
        <strain evidence="1">cv. VC1973A</strain>
    </source>
</reference>
<dbReference type="CDD" id="cd05327">
    <property type="entry name" value="retinol-DH_like_SDR_c_like"/>
    <property type="match status" value="1"/>
</dbReference>
<evidence type="ECO:0000313" key="1">
    <source>
        <dbReference type="Proteomes" id="UP000087766"/>
    </source>
</evidence>
<dbReference type="PRINTS" id="PR00081">
    <property type="entry name" value="GDHRDH"/>
</dbReference>
<proteinExistence type="predicted"/>
<dbReference type="InterPro" id="IPR002347">
    <property type="entry name" value="SDR_fam"/>
</dbReference>
<name>A0A3Q0FBS4_VIGRR</name>
<protein>
    <submittedName>
        <fullName evidence="2">Short-chain dehydrogenase TIC 32, chloroplastic isoform X2</fullName>
    </submittedName>
</protein>
<dbReference type="PANTHER" id="PTHR48476">
    <property type="entry name" value="SHORT-CHAIN DEHYDROGENASE TIC 32, CHLOROPLASTIC-LIKE"/>
    <property type="match status" value="1"/>
</dbReference>
<dbReference type="RefSeq" id="XP_022640074.1">
    <property type="nucleotide sequence ID" value="XM_022784353.1"/>
</dbReference>
<dbReference type="InterPro" id="IPR055280">
    <property type="entry name" value="TIC32"/>
</dbReference>
<accession>A0A3Q0FBS4</accession>
<dbReference type="Gene3D" id="3.40.50.720">
    <property type="entry name" value="NAD(P)-binding Rossmann-like Domain"/>
    <property type="match status" value="1"/>
</dbReference>
<keyword evidence="1" id="KW-1185">Reference proteome</keyword>
<dbReference type="GeneID" id="106766772"/>
<sequence length="264" mass="28645">MWFLGWKGASGFSASSTAEQVTQGIDGTALTAIVTGASSGLGLETTRVLASRGVHVVMAVRNVDSGKNVKETVLKEIPSAKIDVMELDLSSMASVRKFAADFNSSGLSLNILINNAGVMATPFLLSQDNIELQFATNHLGHFLLTNLLLETMKKTVRECKQEGRIVILSSEAHRFAYREGILFDKINDESGYNSYFSYGQSKLANILHAKELARRLKEEGVEITVNSLHPGSIVTNILRYHGYVNGSCNSVLRGVASTSEGSIW</sequence>
<gene>
    <name evidence="2" type="primary">LOC106766772</name>
</gene>
<dbReference type="Proteomes" id="UP000087766">
    <property type="component" value="Chromosome 7"/>
</dbReference>